<evidence type="ECO:0000256" key="4">
    <source>
        <dbReference type="ARBA" id="ARBA00023274"/>
    </source>
</evidence>
<protein>
    <recommendedName>
        <fullName evidence="5">Ribosomal protein/NADH dehydrogenase domain-containing protein</fullName>
    </recommendedName>
</protein>
<dbReference type="InterPro" id="IPR036249">
    <property type="entry name" value="Thioredoxin-like_sf"/>
</dbReference>
<dbReference type="SUPFAM" id="SSF52833">
    <property type="entry name" value="Thioredoxin-like"/>
    <property type="match status" value="1"/>
</dbReference>
<comment type="caution">
    <text evidence="6">The sequence shown here is derived from an EMBL/GenBank/DDBJ whole genome shotgun (WGS) entry which is preliminary data.</text>
</comment>
<keyword evidence="3" id="KW-0496">Mitochondrion</keyword>
<dbReference type="OrthoDB" id="1696305at2759"/>
<dbReference type="InterPro" id="IPR007741">
    <property type="entry name" value="Ribosomal_mL43/mS25/NADH_DH"/>
</dbReference>
<dbReference type="STRING" id="2512241.A0A553HXK6"/>
<proteinExistence type="predicted"/>
<dbReference type="Pfam" id="PF20150">
    <property type="entry name" value="2EXR"/>
    <property type="match status" value="1"/>
</dbReference>
<evidence type="ECO:0000256" key="2">
    <source>
        <dbReference type="ARBA" id="ARBA00022980"/>
    </source>
</evidence>
<dbReference type="InterPro" id="IPR045518">
    <property type="entry name" value="2EXR"/>
</dbReference>
<dbReference type="PANTHER" id="PTHR13274">
    <property type="entry name" value="MITOCHONDRIAL RIBOSOMAL PROTEIN S25"/>
    <property type="match status" value="1"/>
</dbReference>
<organism evidence="6 7">
    <name type="scientific">Xylaria flabelliformis</name>
    <dbReference type="NCBI Taxonomy" id="2512241"/>
    <lineage>
        <taxon>Eukaryota</taxon>
        <taxon>Fungi</taxon>
        <taxon>Dikarya</taxon>
        <taxon>Ascomycota</taxon>
        <taxon>Pezizomycotina</taxon>
        <taxon>Sordariomycetes</taxon>
        <taxon>Xylariomycetidae</taxon>
        <taxon>Xylariales</taxon>
        <taxon>Xylariaceae</taxon>
        <taxon>Xylaria</taxon>
    </lineage>
</organism>
<dbReference type="Pfam" id="PF05047">
    <property type="entry name" value="L51_S25_CI-B8"/>
    <property type="match status" value="1"/>
</dbReference>
<dbReference type="SMART" id="SM00916">
    <property type="entry name" value="L51_S25_CI-B8"/>
    <property type="match status" value="1"/>
</dbReference>
<sequence length="431" mass="48960">MSFEPMSIDSPPDSDVYFHEFNKMPPELRDMVWDNALIAEATNRMVFADQKTGAIYPTRHLVSQILQVCYASNQRAKHIYNYREPVYKVRMRDTLPAVVGPITGAAYNQFELEEEEAGVVYLRAFNLLDPLLSSVSKACFFEKYQLSIQGHFRGEGTPGYSMLRPMSSPDTHTVVFPNAQRWFGIFYPDLIDIRLPTEIEDLVLTTDVQVIADEGWKGLLRLMKEAPFKYALLNLRHGPGAAILPPEITRIHLDFARKWNEGHFGPRRFWKTCLPRLKFWNPAIPVLVNRSDNQAGPATMSIYFRQASASSDPASTTEAVRNMLPLAQQPHSSTTNEHPAPPPEEGERVVTIDMKNVHSDAILNEFLAKTGATLVHPTPDELVEMRQVEERVERAAVDRAIVKKFIDDKRREERMLAVARQEAEAIKAANQ</sequence>
<evidence type="ECO:0000256" key="1">
    <source>
        <dbReference type="ARBA" id="ARBA00004173"/>
    </source>
</evidence>
<dbReference type="Proteomes" id="UP000319160">
    <property type="component" value="Unassembled WGS sequence"/>
</dbReference>
<comment type="subcellular location">
    <subcellularLocation>
        <location evidence="1">Mitochondrion</location>
    </subcellularLocation>
</comment>
<dbReference type="GO" id="GO:0003735">
    <property type="term" value="F:structural constituent of ribosome"/>
    <property type="evidence" value="ECO:0007669"/>
    <property type="project" value="InterPro"/>
</dbReference>
<dbReference type="InterPro" id="IPR040049">
    <property type="entry name" value="Ribosomal_mS25/mL61"/>
</dbReference>
<evidence type="ECO:0000256" key="3">
    <source>
        <dbReference type="ARBA" id="ARBA00023128"/>
    </source>
</evidence>
<dbReference type="GO" id="GO:0005739">
    <property type="term" value="C:mitochondrion"/>
    <property type="evidence" value="ECO:0007669"/>
    <property type="project" value="UniProtKB-SubCell"/>
</dbReference>
<dbReference type="PANTHER" id="PTHR13274:SF2">
    <property type="entry name" value="SMALL RIBOSOMAL SUBUNIT PROTEIN MS25"/>
    <property type="match status" value="1"/>
</dbReference>
<keyword evidence="2" id="KW-0689">Ribosomal protein</keyword>
<evidence type="ECO:0000313" key="6">
    <source>
        <dbReference type="EMBL" id="TRX92686.1"/>
    </source>
</evidence>
<evidence type="ECO:0000259" key="5">
    <source>
        <dbReference type="SMART" id="SM00916"/>
    </source>
</evidence>
<dbReference type="AlphaFoldDB" id="A0A553HXK6"/>
<feature type="domain" description="Ribosomal protein/NADH dehydrogenase" evidence="5">
    <location>
        <begin position="258"/>
        <end position="373"/>
    </location>
</feature>
<dbReference type="GO" id="GO:1990904">
    <property type="term" value="C:ribonucleoprotein complex"/>
    <property type="evidence" value="ECO:0007669"/>
    <property type="project" value="UniProtKB-KW"/>
</dbReference>
<gene>
    <name evidence="6" type="ORF">FHL15_006360</name>
</gene>
<accession>A0A553HXK6</accession>
<dbReference type="GO" id="GO:0005840">
    <property type="term" value="C:ribosome"/>
    <property type="evidence" value="ECO:0007669"/>
    <property type="project" value="UniProtKB-KW"/>
</dbReference>
<keyword evidence="4" id="KW-0687">Ribonucleoprotein</keyword>
<keyword evidence="7" id="KW-1185">Reference proteome</keyword>
<name>A0A553HXK6_9PEZI</name>
<reference evidence="7" key="1">
    <citation type="submission" date="2019-06" db="EMBL/GenBank/DDBJ databases">
        <title>Draft genome sequence of the griseofulvin-producing fungus Xylaria cubensis strain G536.</title>
        <authorList>
            <person name="Mead M.E."/>
            <person name="Raja H.A."/>
            <person name="Steenwyk J.L."/>
            <person name="Knowles S.L."/>
            <person name="Oberlies N.H."/>
            <person name="Rokas A."/>
        </authorList>
    </citation>
    <scope>NUCLEOTIDE SEQUENCE [LARGE SCALE GENOMIC DNA]</scope>
    <source>
        <strain evidence="7">G536</strain>
    </source>
</reference>
<evidence type="ECO:0000313" key="7">
    <source>
        <dbReference type="Proteomes" id="UP000319160"/>
    </source>
</evidence>
<dbReference type="EMBL" id="VFLP01000034">
    <property type="protein sequence ID" value="TRX92686.1"/>
    <property type="molecule type" value="Genomic_DNA"/>
</dbReference>